<keyword evidence="4" id="KW-1185">Reference proteome</keyword>
<dbReference type="Proteomes" id="UP000321857">
    <property type="component" value="Chromosome"/>
</dbReference>
<dbReference type="PROSITE" id="PS51257">
    <property type="entry name" value="PROKAR_LIPOPROTEIN"/>
    <property type="match status" value="1"/>
</dbReference>
<dbReference type="EMBL" id="CP041659">
    <property type="protein sequence ID" value="QDP20479.1"/>
    <property type="molecule type" value="Genomic_DNA"/>
</dbReference>
<proteinExistence type="predicted"/>
<sequence length="226" mass="25229">MRINKLAAAVLLGVSALGLSACATGFPAKVSRYQAMPAPQGQSFVVVPYDARDIGGLEFARYADLVAQAMQAQGYARAASVDQATMVVQVGYGVGKGRTEYVRDPFPYGRLHDPFWNGFYGRPYYSRYRYWGPRSAFYYGWNDPFWYSPFGEPVRSYTSYQSELRVDIRRKVDNASLFEGKAQARSTTDNLGTLVPNLIEAMFTGFPGRSGETVRITVPPHRRTPS</sequence>
<evidence type="ECO:0000313" key="3">
    <source>
        <dbReference type="EMBL" id="QDP20479.1"/>
    </source>
</evidence>
<name>A0A516IUE1_9SPHN</name>
<evidence type="ECO:0000256" key="1">
    <source>
        <dbReference type="SAM" id="SignalP"/>
    </source>
</evidence>
<evidence type="ECO:0000259" key="2">
    <source>
        <dbReference type="Pfam" id="PF13590"/>
    </source>
</evidence>
<feature type="chain" id="PRO_5021919147" evidence="1">
    <location>
        <begin position="24"/>
        <end position="226"/>
    </location>
</feature>
<organism evidence="3 4">
    <name type="scientific">Sphingomonas xanthus</name>
    <dbReference type="NCBI Taxonomy" id="2594473"/>
    <lineage>
        <taxon>Bacteria</taxon>
        <taxon>Pseudomonadati</taxon>
        <taxon>Pseudomonadota</taxon>
        <taxon>Alphaproteobacteria</taxon>
        <taxon>Sphingomonadales</taxon>
        <taxon>Sphingomonadaceae</taxon>
        <taxon>Sphingomonas</taxon>
    </lineage>
</organism>
<dbReference type="Pfam" id="PF13590">
    <property type="entry name" value="DUF4136"/>
    <property type="match status" value="1"/>
</dbReference>
<accession>A0A516IUE1</accession>
<evidence type="ECO:0000313" key="4">
    <source>
        <dbReference type="Proteomes" id="UP000321857"/>
    </source>
</evidence>
<feature type="signal peptide" evidence="1">
    <location>
        <begin position="1"/>
        <end position="23"/>
    </location>
</feature>
<keyword evidence="1" id="KW-0732">Signal</keyword>
<protein>
    <submittedName>
        <fullName evidence="3">DUF4136 domain-containing protein</fullName>
    </submittedName>
</protein>
<dbReference type="InterPro" id="IPR025411">
    <property type="entry name" value="DUF4136"/>
</dbReference>
<dbReference type="OrthoDB" id="7501218at2"/>
<dbReference type="KEGG" id="sxa:FMM02_01780"/>
<dbReference type="AlphaFoldDB" id="A0A516IUE1"/>
<gene>
    <name evidence="3" type="ORF">FMM02_01780</name>
</gene>
<feature type="domain" description="DUF4136" evidence="2">
    <location>
        <begin position="39"/>
        <end position="208"/>
    </location>
</feature>
<reference evidence="3 4" key="1">
    <citation type="submission" date="2019-07" db="EMBL/GenBank/DDBJ databases">
        <title>Sphingomonas AE3 Genome sequencing and assembly.</title>
        <authorList>
            <person name="Kim H."/>
        </authorList>
    </citation>
    <scope>NUCLEOTIDE SEQUENCE [LARGE SCALE GENOMIC DNA]</scope>
    <source>
        <strain evidence="3 4">AE3</strain>
    </source>
</reference>